<evidence type="ECO:0000313" key="1">
    <source>
        <dbReference type="EMBL" id="VXC88915.1"/>
    </source>
</evidence>
<dbReference type="SUPFAM" id="SSF49464">
    <property type="entry name" value="Carboxypeptidase regulatory domain-like"/>
    <property type="match status" value="1"/>
</dbReference>
<name>A0A654C6Q7_SPHMU</name>
<dbReference type="EMBL" id="CABWMV010000024">
    <property type="protein sequence ID" value="VXC88915.1"/>
    <property type="molecule type" value="Genomic_DNA"/>
</dbReference>
<dbReference type="AlphaFoldDB" id="A0A654C6Q7"/>
<dbReference type="Proteomes" id="UP000432350">
    <property type="component" value="Unassembled WGS sequence"/>
</dbReference>
<reference evidence="1 2" key="1">
    <citation type="submission" date="2019-10" db="EMBL/GenBank/DDBJ databases">
        <authorList>
            <person name="Karimi E."/>
        </authorList>
    </citation>
    <scope>NUCLEOTIDE SEQUENCE [LARGE SCALE GENOMIC DNA]</scope>
    <source>
        <strain evidence="1">Sphingobacterium sp. 8BC</strain>
    </source>
</reference>
<dbReference type="PROSITE" id="PS51257">
    <property type="entry name" value="PROKAR_LIPOPROTEIN"/>
    <property type="match status" value="1"/>
</dbReference>
<gene>
    <name evidence="1" type="ORF">SPHINGO8BC_50685</name>
</gene>
<accession>A0A654C6Q7</accession>
<dbReference type="RefSeq" id="WP_115047363.1">
    <property type="nucleotide sequence ID" value="NZ_CP068086.1"/>
</dbReference>
<proteinExistence type="predicted"/>
<dbReference type="SUPFAM" id="SSF56935">
    <property type="entry name" value="Porins"/>
    <property type="match status" value="1"/>
</dbReference>
<organism evidence="1 2">
    <name type="scientific">Sphingobacterium multivorum</name>
    <dbReference type="NCBI Taxonomy" id="28454"/>
    <lineage>
        <taxon>Bacteria</taxon>
        <taxon>Pseudomonadati</taxon>
        <taxon>Bacteroidota</taxon>
        <taxon>Sphingobacteriia</taxon>
        <taxon>Sphingobacteriales</taxon>
        <taxon>Sphingobacteriaceae</taxon>
        <taxon>Sphingobacterium</taxon>
    </lineage>
</organism>
<sequence length="863" mass="100457">MRFWSGIFFILFFIFSCYCASAQLLDGRVVSRTSGDPISGAIISLYSVQDSDRMLHYMTTDDKGRYRLREHGFPFILKVRSMSFQTFRTKVSKASDFPAVIMLSDESIRMDEVLVNMNKGFASFNNDTTVYNLKALNLQDRDNLKEILLRIPGFKVDENYKIVHGGKEINKILINGKEVFEFQNKIALENMESGMLDRIRVIANYQDPFRVNLGNEHEEKVLDLKVKDSFTNILKGNVEAFLGYKNKYKFKPFLFYFGDNLSLFSLTNINNVFDKDWSSEDYAGAIRSNNVASSYYSSQNKKVFYTKDITLNNESSLLNATMIKKNTERYSLQAVLNLNYLKSIRLSEENSRFLGNNLYEKNSTDSLRARMIGTMLNFRYKLSESSIAKNIFSSYQDRLKGEGSYESIYPQTKELFNLGEMTEQRSNILSNRLTYETKINNALAWNMGWDWKNEISRDTWQLQYLETTKEQTNRNKQNIKFSSNESILHTNLRQLLGKVNTLVYELSYSNIHNSFIPDNINQAKTRYIARTEANFNLKRFNLRSTIALQRQRIEVFDSISTSTFLLANINLDYFLDRFKKNRLIFNWGRTTQAPDVKSGLSQRVISYDQTILGNHQLLHDIYAINTVKLGYLYDFPFKGQSFRINLYRQHSEKALVQFIDMTFPLLRNLKLVQGYRNVGLDVSYAQNLFKDQFPMNVSLFYNYQNNRSYQFSGAGESQIKQRNHGYMLNLNSFSSGAINISMTLKNDYTRYGYQDGLLTDQNSLMILLGPKFNHKRTEWKTMLKYSVINSVDQRREFMDIDLSSVYIISKKLELILTCENMLQNLGFKNNAVLSVFNNQNGIENFQSFKNLVGYSAVGVKYRF</sequence>
<protein>
    <submittedName>
        <fullName evidence="1">Uncharacterized protein</fullName>
    </submittedName>
</protein>
<evidence type="ECO:0000313" key="2">
    <source>
        <dbReference type="Proteomes" id="UP000432350"/>
    </source>
</evidence>
<dbReference type="InterPro" id="IPR008969">
    <property type="entry name" value="CarboxyPept-like_regulatory"/>
</dbReference>